<reference evidence="2 3" key="1">
    <citation type="submission" date="2024-02" db="EMBL/GenBank/DDBJ databases">
        <authorList>
            <person name="Daric V."/>
            <person name="Darras S."/>
        </authorList>
    </citation>
    <scope>NUCLEOTIDE SEQUENCE [LARGE SCALE GENOMIC DNA]</scope>
</reference>
<dbReference type="EMBL" id="CAWYQH010000103">
    <property type="protein sequence ID" value="CAK8686903.1"/>
    <property type="molecule type" value="Genomic_DNA"/>
</dbReference>
<keyword evidence="1" id="KW-0732">Signal</keyword>
<feature type="signal peptide" evidence="1">
    <location>
        <begin position="1"/>
        <end position="31"/>
    </location>
</feature>
<dbReference type="Proteomes" id="UP001642483">
    <property type="component" value="Unassembled WGS sequence"/>
</dbReference>
<comment type="caution">
    <text evidence="2">The sequence shown here is derived from an EMBL/GenBank/DDBJ whole genome shotgun (WGS) entry which is preliminary data.</text>
</comment>
<protein>
    <submittedName>
        <fullName evidence="2">Uncharacterized protein</fullName>
    </submittedName>
</protein>
<feature type="chain" id="PRO_5045239515" evidence="1">
    <location>
        <begin position="32"/>
        <end position="113"/>
    </location>
</feature>
<accession>A0ABP0G522</accession>
<proteinExistence type="predicted"/>
<name>A0ABP0G522_CLALP</name>
<evidence type="ECO:0000313" key="3">
    <source>
        <dbReference type="Proteomes" id="UP001642483"/>
    </source>
</evidence>
<evidence type="ECO:0000256" key="1">
    <source>
        <dbReference type="SAM" id="SignalP"/>
    </source>
</evidence>
<organism evidence="2 3">
    <name type="scientific">Clavelina lepadiformis</name>
    <name type="common">Light-bulb sea squirt</name>
    <name type="synonym">Ascidia lepadiformis</name>
    <dbReference type="NCBI Taxonomy" id="159417"/>
    <lineage>
        <taxon>Eukaryota</taxon>
        <taxon>Metazoa</taxon>
        <taxon>Chordata</taxon>
        <taxon>Tunicata</taxon>
        <taxon>Ascidiacea</taxon>
        <taxon>Aplousobranchia</taxon>
        <taxon>Clavelinidae</taxon>
        <taxon>Clavelina</taxon>
    </lineage>
</organism>
<gene>
    <name evidence="2" type="ORF">CVLEPA_LOCUS18939</name>
</gene>
<keyword evidence="3" id="KW-1185">Reference proteome</keyword>
<evidence type="ECO:0000313" key="2">
    <source>
        <dbReference type="EMBL" id="CAK8686903.1"/>
    </source>
</evidence>
<sequence length="113" mass="12667">MNVFKHRVKLSGIIRSLLLMVICLKHLSIVAYETGSGEMEINHCDCKDYVGDGGSITAPFIDASATDIFICVSQCVYKEFDQSFDNSYIYFSPNFYVTLDEACKVILQPTMTS</sequence>